<evidence type="ECO:0000259" key="4">
    <source>
        <dbReference type="Pfam" id="PF08801"/>
    </source>
</evidence>
<feature type="domain" description="Nucleoporin Nup133/Nup155-like N-terminal" evidence="4">
    <location>
        <begin position="75"/>
        <end position="310"/>
    </location>
</feature>
<evidence type="ECO:0000256" key="2">
    <source>
        <dbReference type="ARBA" id="ARBA00022448"/>
    </source>
</evidence>
<proteinExistence type="predicted"/>
<dbReference type="GO" id="GO:0036228">
    <property type="term" value="P:protein localization to nuclear inner membrane"/>
    <property type="evidence" value="ECO:0007669"/>
    <property type="project" value="TreeGrafter"/>
</dbReference>
<evidence type="ECO:0000313" key="5">
    <source>
        <dbReference type="EMBL" id="VDI07456.1"/>
    </source>
</evidence>
<sequence>MTSFMTTTGLSPPSHQDVLDSSARLIDKQLQDDRNCLELSDQLKVPVHNQPSHSGLNEFDYPSFPDAGVALDCLTEVSNVKRVPLPAELVEQFGRMQCNCMMGLFPDISRACDISRAWLTIDSDIFVWKYEDGTDIAYFDGLNETILSVALVRPKQGIFQPHIQYLLCLATPVDIVLLGVTFTRPFDGSSSSGGGDMHLLPEYLFSIPTDNTFIMNIIGTDNGRIFMAGKDGCLYEIVYQADDGWFSRKCRKINHSTSTLSFLVPSFLNFSFSEDDPLVQLCIDKSRNILYARTEKGTIQVFDLGQDGKSIGKVTSVPLATIVHNASHVA</sequence>
<dbReference type="AlphaFoldDB" id="A0A8B6CQF6"/>
<dbReference type="GO" id="GO:0000972">
    <property type="term" value="P:transcription-dependent tethering of RNA polymerase II gene DNA at nuclear periphery"/>
    <property type="evidence" value="ECO:0007669"/>
    <property type="project" value="TreeGrafter"/>
</dbReference>
<feature type="non-terminal residue" evidence="5">
    <location>
        <position position="330"/>
    </location>
</feature>
<dbReference type="EMBL" id="UYJE01002057">
    <property type="protein sequence ID" value="VDI07456.1"/>
    <property type="molecule type" value="Genomic_DNA"/>
</dbReference>
<reference evidence="5" key="1">
    <citation type="submission" date="2018-11" db="EMBL/GenBank/DDBJ databases">
        <authorList>
            <person name="Alioto T."/>
            <person name="Alioto T."/>
        </authorList>
    </citation>
    <scope>NUCLEOTIDE SEQUENCE</scope>
</reference>
<dbReference type="GO" id="GO:0044611">
    <property type="term" value="C:nuclear pore inner ring"/>
    <property type="evidence" value="ECO:0007669"/>
    <property type="project" value="TreeGrafter"/>
</dbReference>
<keyword evidence="2" id="KW-0813">Transport</keyword>
<dbReference type="Proteomes" id="UP000596742">
    <property type="component" value="Unassembled WGS sequence"/>
</dbReference>
<dbReference type="Pfam" id="PF08801">
    <property type="entry name" value="Nucleoporin_N"/>
    <property type="match status" value="1"/>
</dbReference>
<dbReference type="InterPro" id="IPR004870">
    <property type="entry name" value="Nucleoporin_Nup155"/>
</dbReference>
<gene>
    <name evidence="5" type="ORF">MGAL_10B011092</name>
</gene>
<keyword evidence="3" id="KW-0539">Nucleus</keyword>
<dbReference type="GO" id="GO:0017056">
    <property type="term" value="F:structural constituent of nuclear pore"/>
    <property type="evidence" value="ECO:0007669"/>
    <property type="project" value="InterPro"/>
</dbReference>
<dbReference type="InterPro" id="IPR014908">
    <property type="entry name" value="Nucleoporin_Nup133/Nup155_N"/>
</dbReference>
<comment type="subcellular location">
    <subcellularLocation>
        <location evidence="1">Nucleus</location>
    </subcellularLocation>
</comment>
<evidence type="ECO:0000256" key="3">
    <source>
        <dbReference type="ARBA" id="ARBA00023242"/>
    </source>
</evidence>
<dbReference type="PANTHER" id="PTHR10350">
    <property type="entry name" value="NUCLEAR PORE COMPLEX PROTEIN NUP155"/>
    <property type="match status" value="1"/>
</dbReference>
<dbReference type="GO" id="GO:0006606">
    <property type="term" value="P:protein import into nucleus"/>
    <property type="evidence" value="ECO:0007669"/>
    <property type="project" value="TreeGrafter"/>
</dbReference>
<comment type="caution">
    <text evidence="5">The sequence shown here is derived from an EMBL/GenBank/DDBJ whole genome shotgun (WGS) entry which is preliminary data.</text>
</comment>
<dbReference type="InterPro" id="IPR036322">
    <property type="entry name" value="WD40_repeat_dom_sf"/>
</dbReference>
<evidence type="ECO:0000313" key="6">
    <source>
        <dbReference type="Proteomes" id="UP000596742"/>
    </source>
</evidence>
<protein>
    <recommendedName>
        <fullName evidence="4">Nucleoporin Nup133/Nup155-like N-terminal domain-containing protein</fullName>
    </recommendedName>
</protein>
<keyword evidence="6" id="KW-1185">Reference proteome</keyword>
<accession>A0A8B6CQF6</accession>
<organism evidence="5 6">
    <name type="scientific">Mytilus galloprovincialis</name>
    <name type="common">Mediterranean mussel</name>
    <dbReference type="NCBI Taxonomy" id="29158"/>
    <lineage>
        <taxon>Eukaryota</taxon>
        <taxon>Metazoa</taxon>
        <taxon>Spiralia</taxon>
        <taxon>Lophotrochozoa</taxon>
        <taxon>Mollusca</taxon>
        <taxon>Bivalvia</taxon>
        <taxon>Autobranchia</taxon>
        <taxon>Pteriomorphia</taxon>
        <taxon>Mytilida</taxon>
        <taxon>Mytiloidea</taxon>
        <taxon>Mytilidae</taxon>
        <taxon>Mytilinae</taxon>
        <taxon>Mytilus</taxon>
    </lineage>
</organism>
<evidence type="ECO:0000256" key="1">
    <source>
        <dbReference type="ARBA" id="ARBA00004123"/>
    </source>
</evidence>
<dbReference type="PANTHER" id="PTHR10350:SF6">
    <property type="entry name" value="NUCLEAR PORE COMPLEX PROTEIN NUP155"/>
    <property type="match status" value="1"/>
</dbReference>
<dbReference type="GO" id="GO:0006405">
    <property type="term" value="P:RNA export from nucleus"/>
    <property type="evidence" value="ECO:0007669"/>
    <property type="project" value="TreeGrafter"/>
</dbReference>
<dbReference type="OrthoDB" id="338970at2759"/>
<name>A0A8B6CQF6_MYTGA</name>
<dbReference type="SUPFAM" id="SSF50978">
    <property type="entry name" value="WD40 repeat-like"/>
    <property type="match status" value="1"/>
</dbReference>